<name>A0A1H4DK63_9BACT</name>
<feature type="transmembrane region" description="Helical" evidence="5">
    <location>
        <begin position="701"/>
        <end position="721"/>
    </location>
</feature>
<keyword evidence="2 5" id="KW-0812">Transmembrane</keyword>
<evidence type="ECO:0000256" key="5">
    <source>
        <dbReference type="RuleBase" id="RU363032"/>
    </source>
</evidence>
<feature type="transmembrane region" description="Helical" evidence="5">
    <location>
        <begin position="592"/>
        <end position="616"/>
    </location>
</feature>
<feature type="transmembrane region" description="Helical" evidence="5">
    <location>
        <begin position="198"/>
        <end position="216"/>
    </location>
</feature>
<feature type="transmembrane region" description="Helical" evidence="5">
    <location>
        <begin position="496"/>
        <end position="520"/>
    </location>
</feature>
<dbReference type="RefSeq" id="WP_092350280.1">
    <property type="nucleotide sequence ID" value="NZ_FNQN01000010.1"/>
</dbReference>
<dbReference type="EMBL" id="FNQN01000010">
    <property type="protein sequence ID" value="SEA72879.1"/>
    <property type="molecule type" value="Genomic_DNA"/>
</dbReference>
<dbReference type="CDD" id="cd06261">
    <property type="entry name" value="TM_PBP2"/>
    <property type="match status" value="2"/>
</dbReference>
<feature type="transmembrane region" description="Helical" evidence="5">
    <location>
        <begin position="561"/>
        <end position="580"/>
    </location>
</feature>
<dbReference type="AlphaFoldDB" id="A0A1H4DK63"/>
<feature type="transmembrane region" description="Helical" evidence="5">
    <location>
        <begin position="636"/>
        <end position="660"/>
    </location>
</feature>
<dbReference type="Proteomes" id="UP000199409">
    <property type="component" value="Unassembled WGS sequence"/>
</dbReference>
<sequence>MSHSDNIEGFSLSPPADEVRLKSSGEDLLRRALIILSCLWLLIGVVLPLGEVWNRATHVEFVVKIEEPTEAEKVTDSFRGQINIAGHSVLLIEENIGPLVYFDNKLLVLVGNQAKFGPIQITLGDQRLDKVVYSPTRADYASYLISPLVVEYSPERHWLIDGKPFDSGVASVQRFIGLQNFFAYFGIEGLSQTKTIGLLVYLITTLALSAFLLYSLLRRSLPANRNYLLTFSVLLLLGTQSVLAINYLGQHITDTNLAQSVLNSLRVALYSTSISVALAFAYAYGINRTCMRGKTFFRLIAMLPLFAPTMLYGLSLVYLFGNKGVITTGFFEKFPWLAWDIGLYGFTGVVMAEVVFTFPPAFMILMVAISTSDARLYEAAESMGASKLKTFFTVTLPSIKFGLLSAVFVSFTLSFTDFGAPKVVGGQFNVLAVDIYKQVIGQQNFGMGATVSIVLLAPTILAFVADRIVQRRAVAVVTARSVPYTPKSLALRDGCFFLLNSLIALFILTMVFMAGIASLVKMWPYSFTNPELYPQAWTLSHYAFEAVGGGGYGAFFNSIRMALWTALFGSIITFTSAYLIEKTKGMRLLRQLGYFLSIIPLALPGLVIGIAYIFFFNASEINIPLIGLSVPNPFNVLYGTMALLVLSNIIHFYTVSFLTATTALRQLDKEFEAVSESMSVPFYTTFVRVTVPVCFPALLEIASYLFVSSMATVSAVIFLYSSDLSLASVAVVNMDDAGDTAPAAAMCMLIVLTNVIVRMLFERISWLFRRRTQIWRH</sequence>
<evidence type="ECO:0000259" key="6">
    <source>
        <dbReference type="PROSITE" id="PS50928"/>
    </source>
</evidence>
<dbReference type="NCBIfam" id="TIGR03262">
    <property type="entry name" value="PhnU2"/>
    <property type="match status" value="1"/>
</dbReference>
<dbReference type="InterPro" id="IPR017664">
    <property type="entry name" value="AminoethylPonate_ABC_perm-1"/>
</dbReference>
<comment type="subcellular location">
    <subcellularLocation>
        <location evidence="1 5">Cell membrane</location>
        <topology evidence="1 5">Multi-pass membrane protein</topology>
    </subcellularLocation>
</comment>
<dbReference type="GO" id="GO:0005886">
    <property type="term" value="C:plasma membrane"/>
    <property type="evidence" value="ECO:0007669"/>
    <property type="project" value="UniProtKB-SubCell"/>
</dbReference>
<dbReference type="PANTHER" id="PTHR43496:SF1">
    <property type="entry name" value="POLYGALACTURONAN_RHAMNOGALACTURONAN TRANSPORT SYSTEM PERMEASE PROTEIN YTEP"/>
    <property type="match status" value="1"/>
</dbReference>
<feature type="transmembrane region" description="Helical" evidence="5">
    <location>
        <begin position="267"/>
        <end position="284"/>
    </location>
</feature>
<keyword evidence="4 5" id="KW-0472">Membrane</keyword>
<evidence type="ECO:0000313" key="7">
    <source>
        <dbReference type="EMBL" id="SEA72879.1"/>
    </source>
</evidence>
<dbReference type="STRING" id="37625.SAMN05660420_02997"/>
<evidence type="ECO:0000256" key="2">
    <source>
        <dbReference type="ARBA" id="ARBA00022692"/>
    </source>
</evidence>
<dbReference type="Gene3D" id="1.10.3720.10">
    <property type="entry name" value="MetI-like"/>
    <property type="match status" value="2"/>
</dbReference>
<dbReference type="InterPro" id="IPR035906">
    <property type="entry name" value="MetI-like_sf"/>
</dbReference>
<feature type="domain" description="ABC transmembrane type-1" evidence="6">
    <location>
        <begin position="555"/>
        <end position="761"/>
    </location>
</feature>
<reference evidence="7 8" key="1">
    <citation type="submission" date="2016-10" db="EMBL/GenBank/DDBJ databases">
        <authorList>
            <person name="de Groot N.N."/>
        </authorList>
    </citation>
    <scope>NUCLEOTIDE SEQUENCE [LARGE SCALE GENOMIC DNA]</scope>
    <source>
        <strain evidence="7 8">DSM 7343</strain>
    </source>
</reference>
<dbReference type="GO" id="GO:0055085">
    <property type="term" value="P:transmembrane transport"/>
    <property type="evidence" value="ECO:0007669"/>
    <property type="project" value="InterPro"/>
</dbReference>
<protein>
    <submittedName>
        <fullName evidence="7">Binding-protein-dependent transport system inner membrane component</fullName>
    </submittedName>
</protein>
<feature type="domain" description="ABC transmembrane type-1" evidence="6">
    <location>
        <begin position="261"/>
        <end position="466"/>
    </location>
</feature>
<evidence type="ECO:0000313" key="8">
    <source>
        <dbReference type="Proteomes" id="UP000199409"/>
    </source>
</evidence>
<gene>
    <name evidence="7" type="ORF">SAMN05660420_02997</name>
</gene>
<dbReference type="SUPFAM" id="SSF161098">
    <property type="entry name" value="MetI-like"/>
    <property type="match status" value="2"/>
</dbReference>
<feature type="transmembrane region" description="Helical" evidence="5">
    <location>
        <begin position="445"/>
        <end position="465"/>
    </location>
</feature>
<feature type="transmembrane region" description="Helical" evidence="5">
    <location>
        <begin position="296"/>
        <end position="321"/>
    </location>
</feature>
<feature type="transmembrane region" description="Helical" evidence="5">
    <location>
        <begin position="741"/>
        <end position="761"/>
    </location>
</feature>
<dbReference type="OrthoDB" id="9795403at2"/>
<evidence type="ECO:0000256" key="3">
    <source>
        <dbReference type="ARBA" id="ARBA00022989"/>
    </source>
</evidence>
<organism evidence="7 8">
    <name type="scientific">Desulfuromusa kysingii</name>
    <dbReference type="NCBI Taxonomy" id="37625"/>
    <lineage>
        <taxon>Bacteria</taxon>
        <taxon>Pseudomonadati</taxon>
        <taxon>Thermodesulfobacteriota</taxon>
        <taxon>Desulfuromonadia</taxon>
        <taxon>Desulfuromonadales</taxon>
        <taxon>Geopsychrobacteraceae</taxon>
        <taxon>Desulfuromusa</taxon>
    </lineage>
</organism>
<evidence type="ECO:0000256" key="1">
    <source>
        <dbReference type="ARBA" id="ARBA00004651"/>
    </source>
</evidence>
<dbReference type="Pfam" id="PF00528">
    <property type="entry name" value="BPD_transp_1"/>
    <property type="match status" value="1"/>
</dbReference>
<dbReference type="InterPro" id="IPR000515">
    <property type="entry name" value="MetI-like"/>
</dbReference>
<feature type="transmembrane region" description="Helical" evidence="5">
    <location>
        <begin position="228"/>
        <end position="247"/>
    </location>
</feature>
<keyword evidence="5" id="KW-0813">Transport</keyword>
<keyword evidence="8" id="KW-1185">Reference proteome</keyword>
<dbReference type="PANTHER" id="PTHR43496">
    <property type="entry name" value="PROTEIN LPLB"/>
    <property type="match status" value="1"/>
</dbReference>
<proteinExistence type="inferred from homology"/>
<comment type="similarity">
    <text evidence="5">Belongs to the binding-protein-dependent transport system permease family.</text>
</comment>
<accession>A0A1H4DK63</accession>
<evidence type="ECO:0000256" key="4">
    <source>
        <dbReference type="ARBA" id="ARBA00023136"/>
    </source>
</evidence>
<keyword evidence="3 5" id="KW-1133">Transmembrane helix</keyword>
<feature type="transmembrane region" description="Helical" evidence="5">
    <location>
        <begin position="390"/>
        <end position="413"/>
    </location>
</feature>
<dbReference type="PROSITE" id="PS50928">
    <property type="entry name" value="ABC_TM1"/>
    <property type="match status" value="2"/>
</dbReference>
<feature type="transmembrane region" description="Helical" evidence="5">
    <location>
        <begin position="341"/>
        <end position="369"/>
    </location>
</feature>